<evidence type="ECO:0000313" key="3">
    <source>
        <dbReference type="Proteomes" id="UP001164718"/>
    </source>
</evidence>
<dbReference type="AlphaFoldDB" id="A0A9E8RW29"/>
<feature type="transmembrane region" description="Helical" evidence="1">
    <location>
        <begin position="126"/>
        <end position="146"/>
    </location>
</feature>
<evidence type="ECO:0008006" key="4">
    <source>
        <dbReference type="Google" id="ProtNLM"/>
    </source>
</evidence>
<reference evidence="2" key="1">
    <citation type="submission" date="2022-09" db="EMBL/GenBank/DDBJ databases">
        <title>Complete Genomes of Fervidibacillus albus and Fervidibacillus halotolerans isolated from tidal flat sediments.</title>
        <authorList>
            <person name="Kwon K.K."/>
            <person name="Yang S.-H."/>
            <person name="Park M.J."/>
            <person name="Oh H.-M."/>
        </authorList>
    </citation>
    <scope>NUCLEOTIDE SEQUENCE</scope>
    <source>
        <strain evidence="2">MEBiC13591</strain>
    </source>
</reference>
<keyword evidence="1" id="KW-0812">Transmembrane</keyword>
<organism evidence="2 3">
    <name type="scientific">Fervidibacillus albus</name>
    <dbReference type="NCBI Taxonomy" id="2980026"/>
    <lineage>
        <taxon>Bacteria</taxon>
        <taxon>Bacillati</taxon>
        <taxon>Bacillota</taxon>
        <taxon>Bacilli</taxon>
        <taxon>Bacillales</taxon>
        <taxon>Bacillaceae</taxon>
        <taxon>Fervidibacillus</taxon>
    </lineage>
</organism>
<accession>A0A9E8RW29</accession>
<feature type="transmembrane region" description="Helical" evidence="1">
    <location>
        <begin position="85"/>
        <end position="106"/>
    </location>
</feature>
<proteinExistence type="predicted"/>
<keyword evidence="1" id="KW-1133">Transmembrane helix</keyword>
<gene>
    <name evidence="2" type="ORF">OE104_01925</name>
</gene>
<keyword evidence="3" id="KW-1185">Reference proteome</keyword>
<dbReference type="KEGG" id="faf:OE104_01925"/>
<sequence>MNDEKRALIEQNRKRQSLKAMSYNRYLLVRYVTALFFFTNIYWFIAMIMSESSLYFVPLILIIVIIMSIAEQVKMYSTPTNRPIYTTFCFFTLFLTNVIFMILTGFSDTFTKLYPFLVEGTRSERMIFIILIIGLLLSGFVLYRLYEIKNMKDKQMKRIKQYEKLINS</sequence>
<keyword evidence="1" id="KW-0472">Membrane</keyword>
<protein>
    <recommendedName>
        <fullName evidence="4">PTS cellobiose transporter subunit IIA</fullName>
    </recommendedName>
</protein>
<evidence type="ECO:0000256" key="1">
    <source>
        <dbReference type="SAM" id="Phobius"/>
    </source>
</evidence>
<feature type="transmembrane region" description="Helical" evidence="1">
    <location>
        <begin position="55"/>
        <end position="73"/>
    </location>
</feature>
<dbReference type="RefSeq" id="WP_275417911.1">
    <property type="nucleotide sequence ID" value="NZ_CP106878.1"/>
</dbReference>
<evidence type="ECO:0000313" key="2">
    <source>
        <dbReference type="EMBL" id="WAA10126.1"/>
    </source>
</evidence>
<feature type="transmembrane region" description="Helical" evidence="1">
    <location>
        <begin position="28"/>
        <end position="49"/>
    </location>
</feature>
<dbReference type="EMBL" id="CP106878">
    <property type="protein sequence ID" value="WAA10126.1"/>
    <property type="molecule type" value="Genomic_DNA"/>
</dbReference>
<name>A0A9E8RW29_9BACI</name>
<dbReference type="Proteomes" id="UP001164718">
    <property type="component" value="Chromosome"/>
</dbReference>